<proteinExistence type="predicted"/>
<sequence length="81" mass="10714">LFWWWMWRSDTMLLLKIATNLFTNTKSRWLLWWLLLSRSRRWYWWRVCITSKWKIRYTRWWLFGRWWLSSWIKLICFILVH</sequence>
<dbReference type="WBParaSite" id="BTMF_0001390401-mRNA-1">
    <property type="protein sequence ID" value="BTMF_0001390401-mRNA-1"/>
    <property type="gene ID" value="BTMF_0001390401"/>
</dbReference>
<organism evidence="1">
    <name type="scientific">Brugia timori</name>
    <dbReference type="NCBI Taxonomy" id="42155"/>
    <lineage>
        <taxon>Eukaryota</taxon>
        <taxon>Metazoa</taxon>
        <taxon>Ecdysozoa</taxon>
        <taxon>Nematoda</taxon>
        <taxon>Chromadorea</taxon>
        <taxon>Rhabditida</taxon>
        <taxon>Spirurina</taxon>
        <taxon>Spiruromorpha</taxon>
        <taxon>Filarioidea</taxon>
        <taxon>Onchocercidae</taxon>
        <taxon>Brugia</taxon>
    </lineage>
</organism>
<name>A0A0R3R1L7_9BILA</name>
<dbReference type="AlphaFoldDB" id="A0A0R3R1L7"/>
<accession>A0A0R3R1L7</accession>
<protein>
    <submittedName>
        <fullName evidence="1">Ovule protein</fullName>
    </submittedName>
</protein>
<reference evidence="1" key="1">
    <citation type="submission" date="2017-02" db="UniProtKB">
        <authorList>
            <consortium name="WormBaseParasite"/>
        </authorList>
    </citation>
    <scope>IDENTIFICATION</scope>
</reference>
<evidence type="ECO:0000313" key="1">
    <source>
        <dbReference type="WBParaSite" id="BTMF_0001390401-mRNA-1"/>
    </source>
</evidence>